<keyword evidence="1" id="KW-0614">Plasmid</keyword>
<name>A0AAE6C2W2_9HYPH</name>
<geneLocation type="plasmid" evidence="2">
    <name>prapfh23b</name>
</geneLocation>
<dbReference type="RefSeq" id="WP_003591085.1">
    <property type="nucleotide sequence ID" value="NZ_CP035000.1"/>
</dbReference>
<accession>A0AAE6C2W2</accession>
<dbReference type="Proteomes" id="UP000220927">
    <property type="component" value="Plasmid pRapFH23b"/>
</dbReference>
<protein>
    <submittedName>
        <fullName evidence="1">Uncharacterized protein</fullName>
    </submittedName>
</protein>
<dbReference type="KEGG" id="rad:CO657_27280"/>
<dbReference type="AlphaFoldDB" id="A0AAE6C2W2"/>
<proteinExistence type="predicted"/>
<keyword evidence="2" id="KW-1185">Reference proteome</keyword>
<dbReference type="EMBL" id="CP035000">
    <property type="protein sequence ID" value="QAS81597.1"/>
    <property type="molecule type" value="Genomic_DNA"/>
</dbReference>
<evidence type="ECO:0000313" key="1">
    <source>
        <dbReference type="EMBL" id="QAS81597.1"/>
    </source>
</evidence>
<evidence type="ECO:0000313" key="2">
    <source>
        <dbReference type="Proteomes" id="UP000220927"/>
    </source>
</evidence>
<organism evidence="1 2">
    <name type="scientific">Rhizobium acidisoli</name>
    <dbReference type="NCBI Taxonomy" id="1538158"/>
    <lineage>
        <taxon>Bacteria</taxon>
        <taxon>Pseudomonadati</taxon>
        <taxon>Pseudomonadota</taxon>
        <taxon>Alphaproteobacteria</taxon>
        <taxon>Hyphomicrobiales</taxon>
        <taxon>Rhizobiaceae</taxon>
        <taxon>Rhizobium/Agrobacterium group</taxon>
        <taxon>Rhizobium</taxon>
    </lineage>
</organism>
<reference evidence="1 2" key="1">
    <citation type="submission" date="2019-01" db="EMBL/GenBank/DDBJ databases">
        <title>Genomic insights into the origins and evolution of symbiotic genes in the Phaseolus vulgaris microsymbionts.</title>
        <authorList>
            <person name="Tong W."/>
        </authorList>
    </citation>
    <scope>NUCLEOTIDE SEQUENCE [LARGE SCALE GENOMIC DNA]</scope>
    <source>
        <strain evidence="1 2">FH23</strain>
        <plasmid evidence="2">prapfh23b</plasmid>
    </source>
</reference>
<gene>
    <name evidence="1" type="ORF">CO657_27280</name>
</gene>
<sequence length="64" mass="7505">MAPFQTAQHVFDEVELALCQRVFDRVSSLKRVTRDAEREELASRIIQSFRHGVKDEESLVRLFI</sequence>